<dbReference type="Pfam" id="PF00293">
    <property type="entry name" value="NUDIX"/>
    <property type="match status" value="1"/>
</dbReference>
<dbReference type="Proteomes" id="UP001595872">
    <property type="component" value="Unassembled WGS sequence"/>
</dbReference>
<reference evidence="3" key="1">
    <citation type="journal article" date="2019" name="Int. J. Syst. Evol. Microbiol.">
        <title>The Global Catalogue of Microorganisms (GCM) 10K type strain sequencing project: providing services to taxonomists for standard genome sequencing and annotation.</title>
        <authorList>
            <consortium name="The Broad Institute Genomics Platform"/>
            <consortium name="The Broad Institute Genome Sequencing Center for Infectious Disease"/>
            <person name="Wu L."/>
            <person name="Ma J."/>
        </authorList>
    </citation>
    <scope>NUCLEOTIDE SEQUENCE [LARGE SCALE GENOMIC DNA]</scope>
    <source>
        <strain evidence="3">KLKA75</strain>
    </source>
</reference>
<comment type="caution">
    <text evidence="2">The sequence shown here is derived from an EMBL/GenBank/DDBJ whole genome shotgun (WGS) entry which is preliminary data.</text>
</comment>
<evidence type="ECO:0000259" key="1">
    <source>
        <dbReference type="PROSITE" id="PS51462"/>
    </source>
</evidence>
<feature type="domain" description="Nudix hydrolase" evidence="1">
    <location>
        <begin position="20"/>
        <end position="165"/>
    </location>
</feature>
<protein>
    <submittedName>
        <fullName evidence="2">NUDIX domain-containing protein</fullName>
    </submittedName>
</protein>
<dbReference type="PROSITE" id="PS51462">
    <property type="entry name" value="NUDIX"/>
    <property type="match status" value="1"/>
</dbReference>
<dbReference type="InterPro" id="IPR000086">
    <property type="entry name" value="NUDIX_hydrolase_dom"/>
</dbReference>
<evidence type="ECO:0000313" key="2">
    <source>
        <dbReference type="EMBL" id="MFC4911110.1"/>
    </source>
</evidence>
<dbReference type="EMBL" id="JBHSIT010000008">
    <property type="protein sequence ID" value="MFC4911110.1"/>
    <property type="molecule type" value="Genomic_DNA"/>
</dbReference>
<sequence>MTQADPRPVGDDPASVREVVVRRSARVLAVNDGRLALLRRTRPGMPVYYVTPGGKVEEDDADVVAALHREVREELGGVITDPVQVFLLTERIDDGPVDGVRRLRVQHIFAAELVSYDLSARSGPEFTEPEMAVKGTYDLEWVPLVPERLGAIHLRAPELAEYVIRNCAALAAEARRSATGRH</sequence>
<gene>
    <name evidence="2" type="ORF">ACFPCY_27640</name>
</gene>
<name>A0ABV9U6W5_9ACTN</name>
<dbReference type="Gene3D" id="3.90.79.10">
    <property type="entry name" value="Nucleoside Triphosphate Pyrophosphohydrolase"/>
    <property type="match status" value="1"/>
</dbReference>
<keyword evidence="3" id="KW-1185">Reference proteome</keyword>
<accession>A0ABV9U6W5</accession>
<proteinExistence type="predicted"/>
<dbReference type="InterPro" id="IPR015797">
    <property type="entry name" value="NUDIX_hydrolase-like_dom_sf"/>
</dbReference>
<organism evidence="2 3">
    <name type="scientific">Actinomadura gamaensis</name>
    <dbReference type="NCBI Taxonomy" id="1763541"/>
    <lineage>
        <taxon>Bacteria</taxon>
        <taxon>Bacillati</taxon>
        <taxon>Actinomycetota</taxon>
        <taxon>Actinomycetes</taxon>
        <taxon>Streptosporangiales</taxon>
        <taxon>Thermomonosporaceae</taxon>
        <taxon>Actinomadura</taxon>
    </lineage>
</organism>
<dbReference type="RefSeq" id="WP_378259755.1">
    <property type="nucleotide sequence ID" value="NZ_JBHSIT010000008.1"/>
</dbReference>
<evidence type="ECO:0000313" key="3">
    <source>
        <dbReference type="Proteomes" id="UP001595872"/>
    </source>
</evidence>
<dbReference type="SUPFAM" id="SSF55811">
    <property type="entry name" value="Nudix"/>
    <property type="match status" value="1"/>
</dbReference>